<feature type="transmembrane region" description="Helical" evidence="1">
    <location>
        <begin position="6"/>
        <end position="28"/>
    </location>
</feature>
<evidence type="ECO:0000313" key="3">
    <source>
        <dbReference type="Proteomes" id="UP000619078"/>
    </source>
</evidence>
<keyword evidence="1" id="KW-1133">Transmembrane helix</keyword>
<dbReference type="Proteomes" id="UP000619078">
    <property type="component" value="Unassembled WGS sequence"/>
</dbReference>
<sequence>MVLYSLLIDILKYTMAGVGVVYIAFYLFKPYMDRSATIQLAELKKSISSQTLPLRLQAYERLVLFADRINPANLLIRLSGNGYTAAELHSLIVADIRNEFQHNVTQQIYVSERAWAVTKRVKEDTLSVVNTAIKALPENATGLDLGRIILNHLSKLEQNPYDIATDLIRKDLEDLF</sequence>
<keyword evidence="3" id="KW-1185">Reference proteome</keyword>
<protein>
    <submittedName>
        <fullName evidence="2">Uncharacterized protein</fullName>
    </submittedName>
</protein>
<dbReference type="InterPro" id="IPR057695">
    <property type="entry name" value="DUF7935"/>
</dbReference>
<keyword evidence="1" id="KW-0472">Membrane</keyword>
<reference evidence="2" key="1">
    <citation type="submission" date="2020-09" db="EMBL/GenBank/DDBJ databases">
        <title>Novel species of Mucilaginibacter isolated from a glacier on the Tibetan Plateau.</title>
        <authorList>
            <person name="Liu Q."/>
            <person name="Xin Y.-H."/>
        </authorList>
    </citation>
    <scope>NUCLEOTIDE SEQUENCE</scope>
    <source>
        <strain evidence="2">ZB1P21</strain>
    </source>
</reference>
<dbReference type="Pfam" id="PF25589">
    <property type="entry name" value="DUF7935"/>
    <property type="match status" value="1"/>
</dbReference>
<name>A0A926NTH5_9SPHI</name>
<gene>
    <name evidence="2" type="ORF">IDJ76_14480</name>
</gene>
<dbReference type="EMBL" id="JACWMX010000005">
    <property type="protein sequence ID" value="MBD1394312.1"/>
    <property type="molecule type" value="Genomic_DNA"/>
</dbReference>
<keyword evidence="1" id="KW-0812">Transmembrane</keyword>
<comment type="caution">
    <text evidence="2">The sequence shown here is derived from an EMBL/GenBank/DDBJ whole genome shotgun (WGS) entry which is preliminary data.</text>
</comment>
<dbReference type="AlphaFoldDB" id="A0A926NTH5"/>
<dbReference type="RefSeq" id="WP_191164048.1">
    <property type="nucleotide sequence ID" value="NZ_JACWMX010000005.1"/>
</dbReference>
<evidence type="ECO:0000256" key="1">
    <source>
        <dbReference type="SAM" id="Phobius"/>
    </source>
</evidence>
<accession>A0A926NTH5</accession>
<organism evidence="2 3">
    <name type="scientific">Mucilaginibacter glaciei</name>
    <dbReference type="NCBI Taxonomy" id="2772109"/>
    <lineage>
        <taxon>Bacteria</taxon>
        <taxon>Pseudomonadati</taxon>
        <taxon>Bacteroidota</taxon>
        <taxon>Sphingobacteriia</taxon>
        <taxon>Sphingobacteriales</taxon>
        <taxon>Sphingobacteriaceae</taxon>
        <taxon>Mucilaginibacter</taxon>
    </lineage>
</organism>
<evidence type="ECO:0000313" key="2">
    <source>
        <dbReference type="EMBL" id="MBD1394312.1"/>
    </source>
</evidence>
<proteinExistence type="predicted"/>